<sequence>MNIQLIQIEQLQKNGFPRVLRPQKSSEYEYVGIAIEDQGSHYYWARGVSLRITEQEYRYIKANPKLYYFSTALKLHLKIDRYLHSKDFDGL</sequence>
<evidence type="ECO:0000313" key="1">
    <source>
        <dbReference type="EMBL" id="MDH6504822.1"/>
    </source>
</evidence>
<gene>
    <name evidence="1" type="ORF">M2127_002151</name>
</gene>
<name>A0AA43S6S5_9BURK</name>
<dbReference type="GeneID" id="83595881"/>
<dbReference type="RefSeq" id="WP_112208968.1">
    <property type="nucleotide sequence ID" value="NZ_JARXVX010000002.1"/>
</dbReference>
<evidence type="ECO:0000313" key="2">
    <source>
        <dbReference type="Proteomes" id="UP001161160"/>
    </source>
</evidence>
<keyword evidence="2" id="KW-1185">Reference proteome</keyword>
<dbReference type="AlphaFoldDB" id="A0AA43S6S5"/>
<dbReference type="EMBL" id="JARXYA010000015">
    <property type="protein sequence ID" value="MDH6504822.1"/>
    <property type="molecule type" value="Genomic_DNA"/>
</dbReference>
<dbReference type="Proteomes" id="UP001161160">
    <property type="component" value="Unassembled WGS sequence"/>
</dbReference>
<comment type="caution">
    <text evidence="1">The sequence shown here is derived from an EMBL/GenBank/DDBJ whole genome shotgun (WGS) entry which is preliminary data.</text>
</comment>
<accession>A0AA43S6S5</accession>
<reference evidence="1" key="1">
    <citation type="submission" date="2023-04" db="EMBL/GenBank/DDBJ databases">
        <title>Genome Encyclopedia of Bacteria and Archaea VI: Functional Genomics of Type Strains.</title>
        <authorList>
            <person name="Whitman W."/>
        </authorList>
    </citation>
    <scope>NUCLEOTIDE SEQUENCE</scope>
    <source>
        <strain evidence="1">Enz.4-51</strain>
    </source>
</reference>
<organism evidence="1 2">
    <name type="scientific">Polynucleobacter sphagniphilus</name>
    <dbReference type="NCBI Taxonomy" id="1743169"/>
    <lineage>
        <taxon>Bacteria</taxon>
        <taxon>Pseudomonadati</taxon>
        <taxon>Pseudomonadota</taxon>
        <taxon>Betaproteobacteria</taxon>
        <taxon>Burkholderiales</taxon>
        <taxon>Burkholderiaceae</taxon>
        <taxon>Polynucleobacter</taxon>
    </lineage>
</organism>
<proteinExistence type="predicted"/>
<protein>
    <submittedName>
        <fullName evidence="1">Uncharacterized protein</fullName>
    </submittedName>
</protein>